<feature type="compositionally biased region" description="Low complexity" evidence="2">
    <location>
        <begin position="62"/>
        <end position="74"/>
    </location>
</feature>
<dbReference type="InterPro" id="IPR011249">
    <property type="entry name" value="Metalloenz_LuxS/M16"/>
</dbReference>
<dbReference type="PANTHER" id="PTHR11851">
    <property type="entry name" value="METALLOPROTEASE"/>
    <property type="match status" value="1"/>
</dbReference>
<reference evidence="4 5" key="1">
    <citation type="submission" date="2018-03" db="EMBL/GenBank/DDBJ databases">
        <title>The ancient ancestry and fast evolution of plastids.</title>
        <authorList>
            <person name="Moore K.R."/>
            <person name="Magnabosco C."/>
            <person name="Momper L."/>
            <person name="Gold D.A."/>
            <person name="Bosak T."/>
            <person name="Fournier G.P."/>
        </authorList>
    </citation>
    <scope>NUCLEOTIDE SEQUENCE [LARGE SCALE GENOMIC DNA]</scope>
    <source>
        <strain evidence="4 5">CCALA 037</strain>
    </source>
</reference>
<organism evidence="4 5">
    <name type="scientific">Chamaesiphon polymorphus CCALA 037</name>
    <dbReference type="NCBI Taxonomy" id="2107692"/>
    <lineage>
        <taxon>Bacteria</taxon>
        <taxon>Bacillati</taxon>
        <taxon>Cyanobacteriota</taxon>
        <taxon>Cyanophyceae</taxon>
        <taxon>Gomontiellales</taxon>
        <taxon>Chamaesiphonaceae</taxon>
        <taxon>Chamaesiphon</taxon>
    </lineage>
</organism>
<feature type="domain" description="Peptidase M16 N-terminal" evidence="3">
    <location>
        <begin position="91"/>
        <end position="236"/>
    </location>
</feature>
<dbReference type="RefSeq" id="WP_146138431.1">
    <property type="nucleotide sequence ID" value="NZ_PVWO01000345.1"/>
</dbReference>
<feature type="non-terminal residue" evidence="4">
    <location>
        <position position="251"/>
    </location>
</feature>
<gene>
    <name evidence="4" type="ORF">C7B77_21140</name>
</gene>
<protein>
    <submittedName>
        <fullName evidence="4">Peptidase M16</fullName>
    </submittedName>
</protein>
<dbReference type="AlphaFoldDB" id="A0A2T1G3M5"/>
<feature type="region of interest" description="Disordered" evidence="2">
    <location>
        <begin position="53"/>
        <end position="74"/>
    </location>
</feature>
<dbReference type="InterPro" id="IPR050361">
    <property type="entry name" value="MPP/UQCRC_Complex"/>
</dbReference>
<proteinExistence type="inferred from homology"/>
<dbReference type="OrthoDB" id="9811314at2"/>
<sequence>MLKIRDFWVSWRRYRVGMLLFGVCLSAILASPQVAMSTQSAATVTTESKISNEVAKQPLARPSKSPTLPTKKPTTLTANVKKTVLANGMTVLTKEVRNAPVVTVQVWYKIGSRNEAPGVNGIAHQLEHMLFKGTKDRPIQFGRLFAALGSSSNAFTSYDQTAYYGTVEKNKLSSLLVLEADRMQNSTIDTEKLNGEKRVVISELQGYENSPSYRLDRAVKRAAFPNTPYGLTVGGTKADVEKFTVEQVRSY</sequence>
<evidence type="ECO:0000313" key="5">
    <source>
        <dbReference type="Proteomes" id="UP000238937"/>
    </source>
</evidence>
<accession>A0A2T1G3M5</accession>
<evidence type="ECO:0000256" key="1">
    <source>
        <dbReference type="ARBA" id="ARBA00007261"/>
    </source>
</evidence>
<dbReference type="EMBL" id="PVWO01000345">
    <property type="protein sequence ID" value="PSB51835.1"/>
    <property type="molecule type" value="Genomic_DNA"/>
</dbReference>
<dbReference type="GO" id="GO:0046872">
    <property type="term" value="F:metal ion binding"/>
    <property type="evidence" value="ECO:0007669"/>
    <property type="project" value="InterPro"/>
</dbReference>
<dbReference type="Gene3D" id="3.30.830.10">
    <property type="entry name" value="Metalloenzyme, LuxS/M16 peptidase-like"/>
    <property type="match status" value="1"/>
</dbReference>
<dbReference type="Proteomes" id="UP000238937">
    <property type="component" value="Unassembled WGS sequence"/>
</dbReference>
<dbReference type="SUPFAM" id="SSF63411">
    <property type="entry name" value="LuxS/MPP-like metallohydrolase"/>
    <property type="match status" value="1"/>
</dbReference>
<dbReference type="InterPro" id="IPR011765">
    <property type="entry name" value="Pept_M16_N"/>
</dbReference>
<comment type="caution">
    <text evidence="4">The sequence shown here is derived from an EMBL/GenBank/DDBJ whole genome shotgun (WGS) entry which is preliminary data.</text>
</comment>
<comment type="similarity">
    <text evidence="1">Belongs to the peptidase M16 family.</text>
</comment>
<keyword evidence="5" id="KW-1185">Reference proteome</keyword>
<evidence type="ECO:0000259" key="3">
    <source>
        <dbReference type="Pfam" id="PF00675"/>
    </source>
</evidence>
<evidence type="ECO:0000313" key="4">
    <source>
        <dbReference type="EMBL" id="PSB51835.1"/>
    </source>
</evidence>
<name>A0A2T1G3M5_9CYAN</name>
<dbReference type="PANTHER" id="PTHR11851:SF49">
    <property type="entry name" value="MITOCHONDRIAL-PROCESSING PEPTIDASE SUBUNIT ALPHA"/>
    <property type="match status" value="1"/>
</dbReference>
<dbReference type="Pfam" id="PF00675">
    <property type="entry name" value="Peptidase_M16"/>
    <property type="match status" value="1"/>
</dbReference>
<evidence type="ECO:0000256" key="2">
    <source>
        <dbReference type="SAM" id="MobiDB-lite"/>
    </source>
</evidence>